<dbReference type="OrthoDB" id="60822at2759"/>
<dbReference type="InterPro" id="IPR036249">
    <property type="entry name" value="Thioredoxin-like_sf"/>
</dbReference>
<sequence length="242" mass="27107">MSAWMTWLAGMEIKTMNDKDSSNLEECRERVFSSSEYFASCRFVMFSECADDFNNAPKSIFQNSITFSAEETKIETDIGGDSKIPVPIKSEIQDGMPTVKILYCVSCGYRKAFDQFSEFAREKYPDISIEGDNFSPVYWKSQLVTVIGILKVVLSVIIMSGSNPFESLGFGYPGFLQYAHSNKLASGFLIYLLVNMLESNLSATGAFEIYVGGVQVWSKIETGRVPSQEEFLEILGKMESTK</sequence>
<dbReference type="SUPFAM" id="SSF52833">
    <property type="entry name" value="Thioredoxin-like"/>
    <property type="match status" value="1"/>
</dbReference>
<organism evidence="4">
    <name type="scientific">Caenorhabditis remanei</name>
    <name type="common">Caenorhabditis vulgaris</name>
    <dbReference type="NCBI Taxonomy" id="31234"/>
    <lineage>
        <taxon>Eukaryota</taxon>
        <taxon>Metazoa</taxon>
        <taxon>Ecdysozoa</taxon>
        <taxon>Nematoda</taxon>
        <taxon>Chromadorea</taxon>
        <taxon>Rhabditida</taxon>
        <taxon>Rhabditina</taxon>
        <taxon>Rhabditomorpha</taxon>
        <taxon>Rhabditoidea</taxon>
        <taxon>Rhabditidae</taxon>
        <taxon>Peloderinae</taxon>
        <taxon>Caenorhabditis</taxon>
    </lineage>
</organism>
<dbReference type="HOGENOM" id="CLU_1148110_0_0_1"/>
<dbReference type="PANTHER" id="PTHR13544:SF0">
    <property type="entry name" value="THIOREDOXIN REDUCTASE-LIKE SELENOPROTEIN T"/>
    <property type="match status" value="1"/>
</dbReference>
<keyword evidence="2" id="KW-0676">Redox-active center</keyword>
<dbReference type="PANTHER" id="PTHR13544">
    <property type="entry name" value="SELENOPROTEIN T"/>
    <property type="match status" value="1"/>
</dbReference>
<protein>
    <recommendedName>
        <fullName evidence="5">SelT-like protein</fullName>
    </recommendedName>
</protein>
<dbReference type="InterPro" id="IPR019389">
    <property type="entry name" value="Selenoprotein_T"/>
</dbReference>
<dbReference type="STRING" id="31234.E3NJE5"/>
<keyword evidence="4" id="KW-1185">Reference proteome</keyword>
<dbReference type="AlphaFoldDB" id="E3NJE5"/>
<accession>E3NJE5</accession>
<dbReference type="EMBL" id="DS268738">
    <property type="protein sequence ID" value="EFP00623.1"/>
    <property type="molecule type" value="Genomic_DNA"/>
</dbReference>
<dbReference type="InterPro" id="IPR011893">
    <property type="entry name" value="Selenoprotein_Rdx-typ"/>
</dbReference>
<dbReference type="GO" id="GO:0045454">
    <property type="term" value="P:cell redox homeostasis"/>
    <property type="evidence" value="ECO:0007669"/>
    <property type="project" value="TreeGrafter"/>
</dbReference>
<evidence type="ECO:0000313" key="4">
    <source>
        <dbReference type="Proteomes" id="UP000008281"/>
    </source>
</evidence>
<evidence type="ECO:0000313" key="3">
    <source>
        <dbReference type="EMBL" id="EFP00623.1"/>
    </source>
</evidence>
<name>E3NJE5_CAERE</name>
<gene>
    <name evidence="3" type="ORF">CRE_04376</name>
</gene>
<dbReference type="GO" id="GO:0005789">
    <property type="term" value="C:endoplasmic reticulum membrane"/>
    <property type="evidence" value="ECO:0007669"/>
    <property type="project" value="TreeGrafter"/>
</dbReference>
<evidence type="ECO:0000256" key="2">
    <source>
        <dbReference type="ARBA" id="ARBA00023284"/>
    </source>
</evidence>
<dbReference type="GO" id="GO:0004791">
    <property type="term" value="F:thioredoxin-disulfide reductase (NADPH) activity"/>
    <property type="evidence" value="ECO:0007669"/>
    <property type="project" value="TreeGrafter"/>
</dbReference>
<dbReference type="Gene3D" id="3.40.30.10">
    <property type="entry name" value="Glutaredoxin"/>
    <property type="match status" value="1"/>
</dbReference>
<dbReference type="NCBIfam" id="TIGR02174">
    <property type="entry name" value="CXXU_selWTH"/>
    <property type="match status" value="1"/>
</dbReference>
<reference evidence="3" key="1">
    <citation type="submission" date="2007-07" db="EMBL/GenBank/DDBJ databases">
        <title>PCAP assembly of the Caenorhabditis remanei genome.</title>
        <authorList>
            <consortium name="The Caenorhabditis remanei Sequencing Consortium"/>
            <person name="Wilson R.K."/>
        </authorList>
    </citation>
    <scope>NUCLEOTIDE SEQUENCE [LARGE SCALE GENOMIC DNA]</scope>
    <source>
        <strain evidence="3">PB4641</strain>
    </source>
</reference>
<proteinExistence type="predicted"/>
<evidence type="ECO:0000256" key="1">
    <source>
        <dbReference type="ARBA" id="ARBA00022729"/>
    </source>
</evidence>
<dbReference type="Pfam" id="PF10262">
    <property type="entry name" value="Rdx"/>
    <property type="match status" value="1"/>
</dbReference>
<keyword evidence="1" id="KW-0732">Signal</keyword>
<dbReference type="Proteomes" id="UP000008281">
    <property type="component" value="Unassembled WGS sequence"/>
</dbReference>
<evidence type="ECO:0008006" key="5">
    <source>
        <dbReference type="Google" id="ProtNLM"/>
    </source>
</evidence>
<dbReference type="InParanoid" id="E3NJE5"/>
<dbReference type="eggNOG" id="KOG3286">
    <property type="taxonomic scope" value="Eukaryota"/>
</dbReference>